<protein>
    <recommendedName>
        <fullName evidence="3">PRC-barrel domain containing protein</fullName>
    </recommendedName>
</protein>
<dbReference type="EMBL" id="BAAAPB010000008">
    <property type="protein sequence ID" value="GAA1976298.1"/>
    <property type="molecule type" value="Genomic_DNA"/>
</dbReference>
<sequence length="101" mass="10669">MTYAGLGAAISPTVERMDADPVPIAYTALQPGTPVQTSDGREFGTVVAVLVDAPVDVFDGINVRTADGTRFVDADQIGRIFTTHVCTTLSWAETADLRGAR</sequence>
<organism evidence="1 2">
    <name type="scientific">Nocardioides panacihumi</name>
    <dbReference type="NCBI Taxonomy" id="400774"/>
    <lineage>
        <taxon>Bacteria</taxon>
        <taxon>Bacillati</taxon>
        <taxon>Actinomycetota</taxon>
        <taxon>Actinomycetes</taxon>
        <taxon>Propionibacteriales</taxon>
        <taxon>Nocardioidaceae</taxon>
        <taxon>Nocardioides</taxon>
    </lineage>
</organism>
<dbReference type="Proteomes" id="UP001500571">
    <property type="component" value="Unassembled WGS sequence"/>
</dbReference>
<dbReference type="InterPro" id="IPR011033">
    <property type="entry name" value="PRC_barrel-like_sf"/>
</dbReference>
<name>A0ABN2RWQ4_9ACTN</name>
<evidence type="ECO:0000313" key="2">
    <source>
        <dbReference type="Proteomes" id="UP001500571"/>
    </source>
</evidence>
<keyword evidence="2" id="KW-1185">Reference proteome</keyword>
<comment type="caution">
    <text evidence="1">The sequence shown here is derived from an EMBL/GenBank/DDBJ whole genome shotgun (WGS) entry which is preliminary data.</text>
</comment>
<gene>
    <name evidence="1" type="ORF">GCM10009798_41850</name>
</gene>
<accession>A0ABN2RWQ4</accession>
<reference evidence="1 2" key="1">
    <citation type="journal article" date="2019" name="Int. J. Syst. Evol. Microbiol.">
        <title>The Global Catalogue of Microorganisms (GCM) 10K type strain sequencing project: providing services to taxonomists for standard genome sequencing and annotation.</title>
        <authorList>
            <consortium name="The Broad Institute Genomics Platform"/>
            <consortium name="The Broad Institute Genome Sequencing Center for Infectious Disease"/>
            <person name="Wu L."/>
            <person name="Ma J."/>
        </authorList>
    </citation>
    <scope>NUCLEOTIDE SEQUENCE [LARGE SCALE GENOMIC DNA]</scope>
    <source>
        <strain evidence="1 2">JCM 15309</strain>
    </source>
</reference>
<proteinExistence type="predicted"/>
<dbReference type="SUPFAM" id="SSF50346">
    <property type="entry name" value="PRC-barrel domain"/>
    <property type="match status" value="1"/>
</dbReference>
<evidence type="ECO:0000313" key="1">
    <source>
        <dbReference type="EMBL" id="GAA1976298.1"/>
    </source>
</evidence>
<evidence type="ECO:0008006" key="3">
    <source>
        <dbReference type="Google" id="ProtNLM"/>
    </source>
</evidence>